<dbReference type="PRINTS" id="PR00344">
    <property type="entry name" value="BCTRLSENSOR"/>
</dbReference>
<proteinExistence type="predicted"/>
<keyword evidence="4" id="KW-0808">Transferase</keyword>
<dbReference type="SMART" id="SM00387">
    <property type="entry name" value="HATPase_c"/>
    <property type="match status" value="1"/>
</dbReference>
<dbReference type="InterPro" id="IPR050736">
    <property type="entry name" value="Sensor_HK_Regulatory"/>
</dbReference>
<dbReference type="PANTHER" id="PTHR43711">
    <property type="entry name" value="TWO-COMPONENT HISTIDINE KINASE"/>
    <property type="match status" value="1"/>
</dbReference>
<dbReference type="SUPFAM" id="SSF55874">
    <property type="entry name" value="ATPase domain of HSP90 chaperone/DNA topoisomerase II/histidine kinase"/>
    <property type="match status" value="1"/>
</dbReference>
<dbReference type="PROSITE" id="PS50109">
    <property type="entry name" value="HIS_KIN"/>
    <property type="match status" value="1"/>
</dbReference>
<dbReference type="AlphaFoldDB" id="A0A3B1AR08"/>
<evidence type="ECO:0000313" key="10">
    <source>
        <dbReference type="EMBL" id="VAX01818.1"/>
    </source>
</evidence>
<dbReference type="SMART" id="SM00091">
    <property type="entry name" value="PAS"/>
    <property type="match status" value="1"/>
</dbReference>
<keyword evidence="7" id="KW-0175">Coiled coil</keyword>
<dbReference type="EC" id="2.7.13.3" evidence="2"/>
<dbReference type="InterPro" id="IPR035965">
    <property type="entry name" value="PAS-like_dom_sf"/>
</dbReference>
<dbReference type="SUPFAM" id="SSF47384">
    <property type="entry name" value="Homodimeric domain of signal transducing histidine kinase"/>
    <property type="match status" value="1"/>
</dbReference>
<evidence type="ECO:0000256" key="2">
    <source>
        <dbReference type="ARBA" id="ARBA00012438"/>
    </source>
</evidence>
<dbReference type="PROSITE" id="PS50112">
    <property type="entry name" value="PAS"/>
    <property type="match status" value="1"/>
</dbReference>
<dbReference type="Pfam" id="PF02518">
    <property type="entry name" value="HATPase_c"/>
    <property type="match status" value="1"/>
</dbReference>
<dbReference type="NCBIfam" id="TIGR00229">
    <property type="entry name" value="sensory_box"/>
    <property type="match status" value="1"/>
</dbReference>
<dbReference type="Pfam" id="PF08447">
    <property type="entry name" value="PAS_3"/>
    <property type="match status" value="1"/>
</dbReference>
<dbReference type="InterPro" id="IPR036890">
    <property type="entry name" value="HATPase_C_sf"/>
</dbReference>
<dbReference type="Pfam" id="PF00512">
    <property type="entry name" value="HisKA"/>
    <property type="match status" value="1"/>
</dbReference>
<gene>
    <name evidence="10" type="ORF">MNBD_GAMMA19-945</name>
</gene>
<protein>
    <recommendedName>
        <fullName evidence="2">histidine kinase</fullName>
        <ecNumber evidence="2">2.7.13.3</ecNumber>
    </recommendedName>
</protein>
<dbReference type="Gene3D" id="3.30.450.20">
    <property type="entry name" value="PAS domain"/>
    <property type="match status" value="1"/>
</dbReference>
<dbReference type="GO" id="GO:0000155">
    <property type="term" value="F:phosphorelay sensor kinase activity"/>
    <property type="evidence" value="ECO:0007669"/>
    <property type="project" value="InterPro"/>
</dbReference>
<dbReference type="CDD" id="cd00082">
    <property type="entry name" value="HisKA"/>
    <property type="match status" value="1"/>
</dbReference>
<dbReference type="CDD" id="cd16922">
    <property type="entry name" value="HATPase_EvgS-ArcB-TorS-like"/>
    <property type="match status" value="1"/>
</dbReference>
<dbReference type="EMBL" id="UOFV01000274">
    <property type="protein sequence ID" value="VAX01818.1"/>
    <property type="molecule type" value="Genomic_DNA"/>
</dbReference>
<dbReference type="InterPro" id="IPR003594">
    <property type="entry name" value="HATPase_dom"/>
</dbReference>
<organism evidence="10">
    <name type="scientific">hydrothermal vent metagenome</name>
    <dbReference type="NCBI Taxonomy" id="652676"/>
    <lineage>
        <taxon>unclassified sequences</taxon>
        <taxon>metagenomes</taxon>
        <taxon>ecological metagenomes</taxon>
    </lineage>
</organism>
<evidence type="ECO:0000259" key="8">
    <source>
        <dbReference type="PROSITE" id="PS50109"/>
    </source>
</evidence>
<dbReference type="Gene3D" id="3.30.565.10">
    <property type="entry name" value="Histidine kinase-like ATPase, C-terminal domain"/>
    <property type="match status" value="1"/>
</dbReference>
<feature type="domain" description="Histidine kinase" evidence="8">
    <location>
        <begin position="184"/>
        <end position="404"/>
    </location>
</feature>
<dbReference type="SMART" id="SM00388">
    <property type="entry name" value="HisKA"/>
    <property type="match status" value="1"/>
</dbReference>
<evidence type="ECO:0000256" key="7">
    <source>
        <dbReference type="SAM" id="Coils"/>
    </source>
</evidence>
<evidence type="ECO:0000259" key="9">
    <source>
        <dbReference type="PROSITE" id="PS50112"/>
    </source>
</evidence>
<dbReference type="InterPro" id="IPR005467">
    <property type="entry name" value="His_kinase_dom"/>
</dbReference>
<comment type="catalytic activity">
    <reaction evidence="1">
        <text>ATP + protein L-histidine = ADP + protein N-phospho-L-histidine.</text>
        <dbReference type="EC" id="2.7.13.3"/>
    </reaction>
</comment>
<evidence type="ECO:0000256" key="3">
    <source>
        <dbReference type="ARBA" id="ARBA00022553"/>
    </source>
</evidence>
<keyword evidence="5 10" id="KW-0418">Kinase</keyword>
<evidence type="ECO:0000256" key="6">
    <source>
        <dbReference type="ARBA" id="ARBA00023012"/>
    </source>
</evidence>
<dbReference type="PANTHER" id="PTHR43711:SF26">
    <property type="entry name" value="SENSOR HISTIDINE KINASE RCSC"/>
    <property type="match status" value="1"/>
</dbReference>
<keyword evidence="3" id="KW-0597">Phosphoprotein</keyword>
<evidence type="ECO:0000256" key="1">
    <source>
        <dbReference type="ARBA" id="ARBA00000085"/>
    </source>
</evidence>
<accession>A0A3B1AR08</accession>
<name>A0A3B1AR08_9ZZZZ</name>
<dbReference type="InterPro" id="IPR013655">
    <property type="entry name" value="PAS_fold_3"/>
</dbReference>
<sequence>MDKHSDQIHFQIQQRLTEELISSEQRHRGLVEALREVVFKLDAQLHLTYVNRAWFEHLGHPIDTLLNTPLTDFIYPEDRGQILEELQGTPSQGKHPAVRFCRQDGSQMWFELSWRPDPKGGGIGLLYNINQHKLLTLELEKAQEQLERRVEERTAELTRTNQELLIAKDKAEAASKAKSAFLANMSHELRTPLNAIIGYGEILQEQMREEALADDYIQDIGKILGAGDQLLQLIESVLDLSKIHANTMTVSIQTMILTEFLDEVINTVTPMARANGNTLHATSQENIPQIETDVLKLRQIILNILSNACKFTHDGDITLRVTYEHHDTLVFTISDTGIGISADDQRKLFKDFVQIDNSSTRQYGGTGLGLAISQRLCQLLGGEIHVSSEPGKGTTFIISLPTTARTEPPR</sequence>
<dbReference type="InterPro" id="IPR036097">
    <property type="entry name" value="HisK_dim/P_sf"/>
</dbReference>
<dbReference type="CDD" id="cd00130">
    <property type="entry name" value="PAS"/>
    <property type="match status" value="1"/>
</dbReference>
<dbReference type="InterPro" id="IPR004358">
    <property type="entry name" value="Sig_transdc_His_kin-like_C"/>
</dbReference>
<reference evidence="10" key="1">
    <citation type="submission" date="2018-06" db="EMBL/GenBank/DDBJ databases">
        <authorList>
            <person name="Zhirakovskaya E."/>
        </authorList>
    </citation>
    <scope>NUCLEOTIDE SEQUENCE</scope>
</reference>
<dbReference type="InterPro" id="IPR003661">
    <property type="entry name" value="HisK_dim/P_dom"/>
</dbReference>
<dbReference type="FunFam" id="3.30.565.10:FF:000010">
    <property type="entry name" value="Sensor histidine kinase RcsC"/>
    <property type="match status" value="1"/>
</dbReference>
<feature type="coiled-coil region" evidence="7">
    <location>
        <begin position="129"/>
        <end position="163"/>
    </location>
</feature>
<feature type="domain" description="PAS" evidence="9">
    <location>
        <begin position="23"/>
        <end position="93"/>
    </location>
</feature>
<keyword evidence="6" id="KW-0902">Two-component regulatory system</keyword>
<evidence type="ECO:0000256" key="5">
    <source>
        <dbReference type="ARBA" id="ARBA00022777"/>
    </source>
</evidence>
<evidence type="ECO:0000256" key="4">
    <source>
        <dbReference type="ARBA" id="ARBA00022679"/>
    </source>
</evidence>
<dbReference type="SUPFAM" id="SSF55785">
    <property type="entry name" value="PYP-like sensor domain (PAS domain)"/>
    <property type="match status" value="1"/>
</dbReference>
<dbReference type="Gene3D" id="1.10.287.130">
    <property type="match status" value="1"/>
</dbReference>
<dbReference type="InterPro" id="IPR000014">
    <property type="entry name" value="PAS"/>
</dbReference>